<keyword evidence="2" id="KW-0663">Pyridoxal phosphate</keyword>
<comment type="cofactor">
    <cofactor evidence="1">
        <name>pyridoxal 5'-phosphate</name>
        <dbReference type="ChEBI" id="CHEBI:597326"/>
    </cofactor>
</comment>
<organism evidence="4 5">
    <name type="scientific">Chitinivorax tropicus</name>
    <dbReference type="NCBI Taxonomy" id="714531"/>
    <lineage>
        <taxon>Bacteria</taxon>
        <taxon>Pseudomonadati</taxon>
        <taxon>Pseudomonadota</taxon>
        <taxon>Betaproteobacteria</taxon>
        <taxon>Chitinivorax</taxon>
    </lineage>
</organism>
<evidence type="ECO:0000256" key="2">
    <source>
        <dbReference type="ARBA" id="ARBA00022898"/>
    </source>
</evidence>
<evidence type="ECO:0000313" key="4">
    <source>
        <dbReference type="EMBL" id="MBB5017940.1"/>
    </source>
</evidence>
<dbReference type="GO" id="GO:0004124">
    <property type="term" value="F:cysteine synthase activity"/>
    <property type="evidence" value="ECO:0007669"/>
    <property type="project" value="UniProtKB-EC"/>
</dbReference>
<dbReference type="InterPro" id="IPR001926">
    <property type="entry name" value="TrpB-like_PALP"/>
</dbReference>
<dbReference type="Gene3D" id="3.40.50.1100">
    <property type="match status" value="2"/>
</dbReference>
<dbReference type="InterPro" id="IPR036052">
    <property type="entry name" value="TrpB-like_PALP_sf"/>
</dbReference>
<dbReference type="EMBL" id="JACHHY010000006">
    <property type="protein sequence ID" value="MBB5017940.1"/>
    <property type="molecule type" value="Genomic_DNA"/>
</dbReference>
<proteinExistence type="predicted"/>
<dbReference type="InterPro" id="IPR050214">
    <property type="entry name" value="Cys_Synth/Cystath_Beta-Synth"/>
</dbReference>
<feature type="domain" description="Tryptophan synthase beta chain-like PALP" evidence="3">
    <location>
        <begin position="29"/>
        <end position="283"/>
    </location>
</feature>
<sequence length="338" mass="37410">MFDHIADAIKTPALIRLGDNLYVARFETMKVYSTLVAVERLMQTGVVKPGDTLLDSSSGIYAYALALACHKFGMRCHIIASKTVEKTLMTQLQILGATVEQVPPSATLKLDQSQRVARIKTLLASNPEIHWMRQYHDDIHYAGYEPVAELIQASLGTKRLSVVGGVGSGCSTGGLIQALRRTNDDVELIGVQPFGSMTFHCEHIEDPGIIIAGIGTSIPFRNVRHALYDQIHWVSFDHGLAGSVALLRNHAIFAGLSSGCCHLVAWHEALRRPEQTVLFIAPDTGHRYVDGVYAHHRDARDMRTLAPKRITRTDELALPWSAMAWCRRPPQTIQLTDD</sequence>
<reference evidence="4 5" key="1">
    <citation type="submission" date="2020-08" db="EMBL/GenBank/DDBJ databases">
        <title>Genomic Encyclopedia of Type Strains, Phase IV (KMG-IV): sequencing the most valuable type-strain genomes for metagenomic binning, comparative biology and taxonomic classification.</title>
        <authorList>
            <person name="Goeker M."/>
        </authorList>
    </citation>
    <scope>NUCLEOTIDE SEQUENCE [LARGE SCALE GENOMIC DNA]</scope>
    <source>
        <strain evidence="4 5">DSM 27165</strain>
    </source>
</reference>
<dbReference type="SUPFAM" id="SSF53686">
    <property type="entry name" value="Tryptophan synthase beta subunit-like PLP-dependent enzymes"/>
    <property type="match status" value="1"/>
</dbReference>
<comment type="caution">
    <text evidence="4">The sequence shown here is derived from an EMBL/GenBank/DDBJ whole genome shotgun (WGS) entry which is preliminary data.</text>
</comment>
<gene>
    <name evidence="4" type="ORF">HNQ59_001225</name>
</gene>
<keyword evidence="4" id="KW-0808">Transferase</keyword>
<dbReference type="PANTHER" id="PTHR10314">
    <property type="entry name" value="CYSTATHIONINE BETA-SYNTHASE"/>
    <property type="match status" value="1"/>
</dbReference>
<evidence type="ECO:0000313" key="5">
    <source>
        <dbReference type="Proteomes" id="UP000575898"/>
    </source>
</evidence>
<name>A0A840MHR8_9PROT</name>
<evidence type="ECO:0000256" key="1">
    <source>
        <dbReference type="ARBA" id="ARBA00001933"/>
    </source>
</evidence>
<dbReference type="EC" id="2.5.1.47" evidence="4"/>
<dbReference type="AlphaFoldDB" id="A0A840MHR8"/>
<dbReference type="RefSeq" id="WP_184036495.1">
    <property type="nucleotide sequence ID" value="NZ_JACHHY010000006.1"/>
</dbReference>
<keyword evidence="5" id="KW-1185">Reference proteome</keyword>
<dbReference type="Proteomes" id="UP000575898">
    <property type="component" value="Unassembled WGS sequence"/>
</dbReference>
<evidence type="ECO:0000259" key="3">
    <source>
        <dbReference type="Pfam" id="PF00291"/>
    </source>
</evidence>
<dbReference type="Pfam" id="PF00291">
    <property type="entry name" value="PALP"/>
    <property type="match status" value="1"/>
</dbReference>
<protein>
    <submittedName>
        <fullName evidence="4">Cysteine synthase A</fullName>
        <ecNumber evidence="4">2.5.1.47</ecNumber>
    </submittedName>
</protein>
<accession>A0A840MHR8</accession>